<keyword evidence="3" id="KW-0687">Ribonucleoprotein</keyword>
<accession>A0A8J4R655</accession>
<dbReference type="GO" id="GO:0006412">
    <property type="term" value="P:translation"/>
    <property type="evidence" value="ECO:0007669"/>
    <property type="project" value="InterPro"/>
</dbReference>
<proteinExistence type="inferred from homology"/>
<dbReference type="OrthoDB" id="1748791at2759"/>
<dbReference type="PANTHER" id="PTHR10759">
    <property type="entry name" value="60S RIBOSOMAL PROTEIN L34"/>
    <property type="match status" value="1"/>
</dbReference>
<comment type="caution">
    <text evidence="5">The sequence shown here is derived from an EMBL/GenBank/DDBJ whole genome shotgun (WGS) entry which is preliminary data.</text>
</comment>
<keyword evidence="2" id="KW-0689">Ribosomal protein</keyword>
<evidence type="ECO:0000313" key="5">
    <source>
        <dbReference type="EMBL" id="KAF3960429.1"/>
    </source>
</evidence>
<evidence type="ECO:0000256" key="3">
    <source>
        <dbReference type="ARBA" id="ARBA00023274"/>
    </source>
</evidence>
<protein>
    <submittedName>
        <fullName evidence="5">Uncharacterized protein</fullName>
    </submittedName>
</protein>
<feature type="region of interest" description="Disordered" evidence="4">
    <location>
        <begin position="1"/>
        <end position="20"/>
    </location>
</feature>
<dbReference type="PRINTS" id="PR01250">
    <property type="entry name" value="RIBOSOMALL34"/>
</dbReference>
<name>A0A8J4R655_9ROSI</name>
<gene>
    <name evidence="5" type="ORF">CMV_014854</name>
</gene>
<dbReference type="InterPro" id="IPR008195">
    <property type="entry name" value="Ribosomal_eL34"/>
</dbReference>
<evidence type="ECO:0000256" key="4">
    <source>
        <dbReference type="SAM" id="MobiDB-lite"/>
    </source>
</evidence>
<reference evidence="5" key="1">
    <citation type="submission" date="2020-03" db="EMBL/GenBank/DDBJ databases">
        <title>Castanea mollissima Vanexum genome sequencing.</title>
        <authorList>
            <person name="Staton M."/>
        </authorList>
    </citation>
    <scope>NUCLEOTIDE SEQUENCE</scope>
    <source>
        <tissue evidence="5">Leaf</tissue>
    </source>
</reference>
<evidence type="ECO:0000256" key="2">
    <source>
        <dbReference type="ARBA" id="ARBA00022980"/>
    </source>
</evidence>
<feature type="region of interest" description="Disordered" evidence="4">
    <location>
        <begin position="89"/>
        <end position="110"/>
    </location>
</feature>
<dbReference type="Pfam" id="PF01199">
    <property type="entry name" value="Ribosomal_L34e"/>
    <property type="match status" value="1"/>
</dbReference>
<dbReference type="Proteomes" id="UP000737018">
    <property type="component" value="Unassembled WGS sequence"/>
</dbReference>
<dbReference type="GO" id="GO:0003735">
    <property type="term" value="F:structural constituent of ribosome"/>
    <property type="evidence" value="ECO:0007669"/>
    <property type="project" value="InterPro"/>
</dbReference>
<organism evidence="5 6">
    <name type="scientific">Castanea mollissima</name>
    <name type="common">Chinese chestnut</name>
    <dbReference type="NCBI Taxonomy" id="60419"/>
    <lineage>
        <taxon>Eukaryota</taxon>
        <taxon>Viridiplantae</taxon>
        <taxon>Streptophyta</taxon>
        <taxon>Embryophyta</taxon>
        <taxon>Tracheophyta</taxon>
        <taxon>Spermatophyta</taxon>
        <taxon>Magnoliopsida</taxon>
        <taxon>eudicotyledons</taxon>
        <taxon>Gunneridae</taxon>
        <taxon>Pentapetalae</taxon>
        <taxon>rosids</taxon>
        <taxon>fabids</taxon>
        <taxon>Fagales</taxon>
        <taxon>Fagaceae</taxon>
        <taxon>Castanea</taxon>
    </lineage>
</organism>
<dbReference type="EMBL" id="JRKL02002108">
    <property type="protein sequence ID" value="KAF3960429.1"/>
    <property type="molecule type" value="Genomic_DNA"/>
</dbReference>
<dbReference type="AlphaFoldDB" id="A0A8J4R655"/>
<comment type="similarity">
    <text evidence="1">Belongs to the eukaryotic ribosomal protein eL34 family.</text>
</comment>
<keyword evidence="6" id="KW-1185">Reference proteome</keyword>
<evidence type="ECO:0000256" key="1">
    <source>
        <dbReference type="ARBA" id="ARBA00009875"/>
    </source>
</evidence>
<evidence type="ECO:0000313" key="6">
    <source>
        <dbReference type="Proteomes" id="UP000737018"/>
    </source>
</evidence>
<dbReference type="GO" id="GO:0005840">
    <property type="term" value="C:ribosome"/>
    <property type="evidence" value="ECO:0007669"/>
    <property type="project" value="UniProtKB-KW"/>
</dbReference>
<dbReference type="GO" id="GO:1990904">
    <property type="term" value="C:ribonucleoprotein complex"/>
    <property type="evidence" value="ECO:0007669"/>
    <property type="project" value="UniProtKB-KW"/>
</dbReference>
<feature type="compositionally biased region" description="Low complexity" evidence="4">
    <location>
        <begin position="1"/>
        <end position="14"/>
    </location>
</feature>
<sequence length="110" mass="11965">MTVSPPLSPSVLLSHNPVGSSPSRNRFFAGSISQFALLIESTNLAADLFCFPRYGFWDDFATSTPRNPTNTESSRPCGILVYQTTKKRASGPKCPVTGKRIQGIPHLRPA</sequence>